<name>A0A7X0SW43_9BACL</name>
<protein>
    <submittedName>
        <fullName evidence="3">MerR family transcriptional regulator</fullName>
    </submittedName>
</protein>
<feature type="region of interest" description="Disordered" evidence="1">
    <location>
        <begin position="138"/>
        <end position="176"/>
    </location>
</feature>
<evidence type="ECO:0000256" key="1">
    <source>
        <dbReference type="SAM" id="MobiDB-lite"/>
    </source>
</evidence>
<organism evidence="3 4">
    <name type="scientific">Cohnella zeiphila</name>
    <dbReference type="NCBI Taxonomy" id="2761120"/>
    <lineage>
        <taxon>Bacteria</taxon>
        <taxon>Bacillati</taxon>
        <taxon>Bacillota</taxon>
        <taxon>Bacilli</taxon>
        <taxon>Bacillales</taxon>
        <taxon>Paenibacillaceae</taxon>
        <taxon>Cohnella</taxon>
    </lineage>
</organism>
<gene>
    <name evidence="3" type="ORF">H7C18_34375</name>
</gene>
<sequence length="176" mass="19850">MSLGTKEIAERLGISQSTLKRWVACFPNVFPKDRLGHYLFTEQEFKLLEKIKEEVRRGVQLDKIVLPGKQATPAGRTESAALPPDMDMLHLRVDHLERAVAQKADEVVTAQLYQQRQELEELRRMVVLLSDAVEGMRQSAVSRDADSKPAVPEPARPEAGTASRSKKRKKFRLFGG</sequence>
<proteinExistence type="predicted"/>
<comment type="caution">
    <text evidence="3">The sequence shown here is derived from an EMBL/GenBank/DDBJ whole genome shotgun (WGS) entry which is preliminary data.</text>
</comment>
<accession>A0A7X0SW43</accession>
<dbReference type="AlphaFoldDB" id="A0A7X0SW43"/>
<dbReference type="Pfam" id="PF13411">
    <property type="entry name" value="MerR_1"/>
    <property type="match status" value="1"/>
</dbReference>
<feature type="domain" description="HTH merR-type" evidence="2">
    <location>
        <begin position="6"/>
        <end position="64"/>
    </location>
</feature>
<reference evidence="3 4" key="1">
    <citation type="submission" date="2020-08" db="EMBL/GenBank/DDBJ databases">
        <title>Cohnella phylogeny.</title>
        <authorList>
            <person name="Dunlap C."/>
        </authorList>
    </citation>
    <scope>NUCLEOTIDE SEQUENCE [LARGE SCALE GENOMIC DNA]</scope>
    <source>
        <strain evidence="3 4">CBP 2801</strain>
    </source>
</reference>
<dbReference type="GO" id="GO:0003677">
    <property type="term" value="F:DNA binding"/>
    <property type="evidence" value="ECO:0007669"/>
    <property type="project" value="InterPro"/>
</dbReference>
<dbReference type="RefSeq" id="WP_185133649.1">
    <property type="nucleotide sequence ID" value="NZ_JACJVO010000065.1"/>
</dbReference>
<evidence type="ECO:0000259" key="2">
    <source>
        <dbReference type="Pfam" id="PF13411"/>
    </source>
</evidence>
<dbReference type="InterPro" id="IPR009061">
    <property type="entry name" value="DNA-bd_dom_put_sf"/>
</dbReference>
<dbReference type="Gene3D" id="1.10.1660.10">
    <property type="match status" value="1"/>
</dbReference>
<dbReference type="EMBL" id="JACJVO010000065">
    <property type="protein sequence ID" value="MBB6736005.1"/>
    <property type="molecule type" value="Genomic_DNA"/>
</dbReference>
<evidence type="ECO:0000313" key="4">
    <source>
        <dbReference type="Proteomes" id="UP000564644"/>
    </source>
</evidence>
<dbReference type="InterPro" id="IPR000551">
    <property type="entry name" value="MerR-type_HTH_dom"/>
</dbReference>
<dbReference type="SUPFAM" id="SSF46955">
    <property type="entry name" value="Putative DNA-binding domain"/>
    <property type="match status" value="1"/>
</dbReference>
<keyword evidence="4" id="KW-1185">Reference proteome</keyword>
<feature type="compositionally biased region" description="Basic residues" evidence="1">
    <location>
        <begin position="164"/>
        <end position="176"/>
    </location>
</feature>
<dbReference type="Proteomes" id="UP000564644">
    <property type="component" value="Unassembled WGS sequence"/>
</dbReference>
<evidence type="ECO:0000313" key="3">
    <source>
        <dbReference type="EMBL" id="MBB6736005.1"/>
    </source>
</evidence>
<dbReference type="GO" id="GO:0006355">
    <property type="term" value="P:regulation of DNA-templated transcription"/>
    <property type="evidence" value="ECO:0007669"/>
    <property type="project" value="InterPro"/>
</dbReference>